<keyword evidence="3 5" id="KW-1133">Transmembrane helix</keyword>
<dbReference type="PANTHER" id="PTHR37422">
    <property type="entry name" value="TEICHURONIC ACID BIOSYNTHESIS PROTEIN TUAE"/>
    <property type="match status" value="1"/>
</dbReference>
<evidence type="ECO:0000313" key="7">
    <source>
        <dbReference type="EMBL" id="SVB79336.1"/>
    </source>
</evidence>
<dbReference type="PANTHER" id="PTHR37422:SF13">
    <property type="entry name" value="LIPOPOLYSACCHARIDE BIOSYNTHESIS PROTEIN PA4999-RELATED"/>
    <property type="match status" value="1"/>
</dbReference>
<dbReference type="AlphaFoldDB" id="A0A382GW83"/>
<feature type="transmembrane region" description="Helical" evidence="5">
    <location>
        <begin position="265"/>
        <end position="283"/>
    </location>
</feature>
<dbReference type="GO" id="GO:0016020">
    <property type="term" value="C:membrane"/>
    <property type="evidence" value="ECO:0007669"/>
    <property type="project" value="UniProtKB-SubCell"/>
</dbReference>
<dbReference type="Pfam" id="PF04932">
    <property type="entry name" value="Wzy_C"/>
    <property type="match status" value="1"/>
</dbReference>
<evidence type="ECO:0000259" key="6">
    <source>
        <dbReference type="Pfam" id="PF04932"/>
    </source>
</evidence>
<sequence length="482" mass="54832">YLVFNKDRKSIILLTQGIVISVVLYLIIDPIIRNLDSQLLLAPTGVSVSASPSSGSVVNKYVVTAEKVFSRKSEKTILKESVSSSEVSAINDLSTAGNKNTISWSAVTKATRYKIYKDVNGAYGYIGQTLDTSFEDDNLSADLSGPSGTPGRTSLVTLIKAGTRAQWISRVLFWQGAWEIFKDHWLIGSGPNSFHLLFPKYWIDVIPVINRPIHLTGVPPHAHNIFAQTASDSGLIGIGLMLAFLTIFYMRAYKIFRFSSLENRSTVFFFTIAVTIFLVHHMAEYNWPGPMFIYHFTFFLFTIDFIYRKQFDSKKINQPKRATFILPTFGIIVIFFTLISCTQYYKFHSALDIRSSSNMNLQEFKARIVSAKQSCPRCDRPYMKMGLNLLAAYRVNSEKKLLLLAKDELLEGRKLNPYSPYYMGYLGQIFTIEGDYGRALSIFKEAFKFIRTHRVPIRNMLIGLSPVERQRLDREKFTTQAK</sequence>
<evidence type="ECO:0000256" key="4">
    <source>
        <dbReference type="ARBA" id="ARBA00023136"/>
    </source>
</evidence>
<feature type="transmembrane region" description="Helical" evidence="5">
    <location>
        <begin position="289"/>
        <end position="307"/>
    </location>
</feature>
<feature type="transmembrane region" description="Helical" evidence="5">
    <location>
        <begin position="234"/>
        <end position="253"/>
    </location>
</feature>
<feature type="transmembrane region" description="Helical" evidence="5">
    <location>
        <begin position="12"/>
        <end position="28"/>
    </location>
</feature>
<dbReference type="InterPro" id="IPR007016">
    <property type="entry name" value="O-antigen_ligase-rel_domated"/>
</dbReference>
<reference evidence="7" key="1">
    <citation type="submission" date="2018-05" db="EMBL/GenBank/DDBJ databases">
        <authorList>
            <person name="Lanie J.A."/>
            <person name="Ng W.-L."/>
            <person name="Kazmierczak K.M."/>
            <person name="Andrzejewski T.M."/>
            <person name="Davidsen T.M."/>
            <person name="Wayne K.J."/>
            <person name="Tettelin H."/>
            <person name="Glass J.I."/>
            <person name="Rusch D."/>
            <person name="Podicherti R."/>
            <person name="Tsui H.-C.T."/>
            <person name="Winkler M.E."/>
        </authorList>
    </citation>
    <scope>NUCLEOTIDE SEQUENCE</scope>
</reference>
<feature type="non-terminal residue" evidence="7">
    <location>
        <position position="1"/>
    </location>
</feature>
<gene>
    <name evidence="7" type="ORF">METZ01_LOCUS232190</name>
</gene>
<comment type="subcellular location">
    <subcellularLocation>
        <location evidence="1">Membrane</location>
        <topology evidence="1">Multi-pass membrane protein</topology>
    </subcellularLocation>
</comment>
<dbReference type="InterPro" id="IPR051533">
    <property type="entry name" value="WaaL-like"/>
</dbReference>
<accession>A0A382GW83</accession>
<organism evidence="7">
    <name type="scientific">marine metagenome</name>
    <dbReference type="NCBI Taxonomy" id="408172"/>
    <lineage>
        <taxon>unclassified sequences</taxon>
        <taxon>metagenomes</taxon>
        <taxon>ecological metagenomes</taxon>
    </lineage>
</organism>
<dbReference type="EMBL" id="UINC01057789">
    <property type="protein sequence ID" value="SVB79336.1"/>
    <property type="molecule type" value="Genomic_DNA"/>
</dbReference>
<name>A0A382GW83_9ZZZZ</name>
<protein>
    <recommendedName>
        <fullName evidence="6">O-antigen ligase-related domain-containing protein</fullName>
    </recommendedName>
</protein>
<feature type="domain" description="O-antigen ligase-related" evidence="6">
    <location>
        <begin position="156"/>
        <end position="241"/>
    </location>
</feature>
<evidence type="ECO:0000256" key="3">
    <source>
        <dbReference type="ARBA" id="ARBA00022989"/>
    </source>
</evidence>
<evidence type="ECO:0000256" key="5">
    <source>
        <dbReference type="SAM" id="Phobius"/>
    </source>
</evidence>
<keyword evidence="2 5" id="KW-0812">Transmembrane</keyword>
<proteinExistence type="predicted"/>
<keyword evidence="4 5" id="KW-0472">Membrane</keyword>
<evidence type="ECO:0000256" key="1">
    <source>
        <dbReference type="ARBA" id="ARBA00004141"/>
    </source>
</evidence>
<feature type="transmembrane region" description="Helical" evidence="5">
    <location>
        <begin position="323"/>
        <end position="345"/>
    </location>
</feature>
<evidence type="ECO:0000256" key="2">
    <source>
        <dbReference type="ARBA" id="ARBA00022692"/>
    </source>
</evidence>